<dbReference type="CDD" id="cd02070">
    <property type="entry name" value="corrinoid_protein_B12-BD"/>
    <property type="match status" value="1"/>
</dbReference>
<dbReference type="Gene3D" id="1.10.1240.10">
    <property type="entry name" value="Methionine synthase domain"/>
    <property type="match status" value="1"/>
</dbReference>
<evidence type="ECO:0000256" key="18">
    <source>
        <dbReference type="ARBA" id="ARBA00025552"/>
    </source>
</evidence>
<dbReference type="PROSITE" id="PS51337">
    <property type="entry name" value="B12_BINDING_NTER"/>
    <property type="match status" value="1"/>
</dbReference>
<evidence type="ECO:0000313" key="25">
    <source>
        <dbReference type="EMBL" id="ANW99869.1"/>
    </source>
</evidence>
<keyword evidence="11" id="KW-0846">Cobalamin</keyword>
<evidence type="ECO:0000256" key="14">
    <source>
        <dbReference type="ARBA" id="ARBA00022723"/>
    </source>
</evidence>
<comment type="cofactor">
    <cofactor evidence="2 20">
        <name>Zn(2+)</name>
        <dbReference type="ChEBI" id="CHEBI:29105"/>
    </cofactor>
</comment>
<dbReference type="SMART" id="SM01018">
    <property type="entry name" value="B12-binding_2"/>
    <property type="match status" value="1"/>
</dbReference>
<dbReference type="UniPathway" id="UPA00051">
    <property type="reaction ID" value="UER00081"/>
</dbReference>
<dbReference type="PANTHER" id="PTHR45833">
    <property type="entry name" value="METHIONINE SYNTHASE"/>
    <property type="match status" value="1"/>
</dbReference>
<dbReference type="SUPFAM" id="SSF82282">
    <property type="entry name" value="Homocysteine S-methyltransferase"/>
    <property type="match status" value="1"/>
</dbReference>
<dbReference type="PIRSF" id="PIRSF037472">
    <property type="entry name" value="DHPS_mtfrase"/>
    <property type="match status" value="1"/>
</dbReference>
<comment type="pathway">
    <text evidence="4">Amino-acid biosynthesis; L-methionine biosynthesis via de novo pathway; L-methionine from L-homocysteine (MetH route): step 1/1.</text>
</comment>
<dbReference type="Pfam" id="PF02574">
    <property type="entry name" value="S-methyl_trans"/>
    <property type="match status" value="1"/>
</dbReference>
<dbReference type="Proteomes" id="UP000092971">
    <property type="component" value="Chromosome"/>
</dbReference>
<dbReference type="NCBIfam" id="NF005719">
    <property type="entry name" value="PRK07535.1"/>
    <property type="match status" value="1"/>
</dbReference>
<dbReference type="GO" id="GO:0050667">
    <property type="term" value="P:homocysteine metabolic process"/>
    <property type="evidence" value="ECO:0007669"/>
    <property type="project" value="TreeGrafter"/>
</dbReference>
<gene>
    <name evidence="25" type="ORF">CSTERTH_12935</name>
</gene>
<comment type="cofactor">
    <cofactor evidence="3">
        <name>methylcob(III)alamin</name>
        <dbReference type="ChEBI" id="CHEBI:28115"/>
    </cofactor>
</comment>
<keyword evidence="9 20" id="KW-0489">Methyltransferase</keyword>
<dbReference type="GO" id="GO:0031419">
    <property type="term" value="F:cobalamin binding"/>
    <property type="evidence" value="ECO:0007669"/>
    <property type="project" value="UniProtKB-KW"/>
</dbReference>
<sequence>MTKQEFKQMVSGRIVILDGATGTLLQQMGMPAGVCPEKWALENPEALINIQRQYIQSGSDIIYAFTFGANELKLKEFGIDDVTGINRELVRISKQASQGRVLVAGDMSPTGQLMEPFGSYSFEEIVNAYKKQVIGLLEGGVDLFVIETMMDIQEARAALLAVKETCNLPVIVTMTFERGGYTINGTDPLTALVTLQSLGADAVGCNCSTGPEEMLGIIKKLRPYADVPLVAKPNAGMPRLVDGKTVFSMNADEFAAFTEKFIEAGVNLIGGCCGTTPEYIQKISKIAKGRKGSECGCKNKNLIISSSCTTVSVGHDLPVCIIGERINPTGKKKLSEELRKGSMDLVVELARDQSELGAQVLDVNAGLPDIDERETLTKIVKTLSPIVKTPLCLDSSSPEALEATLRIYPGRALINSISAEKRKLERILPIAAKYGAAFILLPVDDVGVPETAEDRIRIVENVYEKAAEYGYTKSDILVDGLVLTVAANQKSCLETLKVIKWSTEEFGANTVIGLSNVSFGLPGRSWINAAFLAMAISHGLSAVIMNVQSEETMHVKRAADALTGRDCNSMNFIKTYQKQDIPKEERKNKGGIYDCVVEGRRGEVVELIKSEIAAGMHPAKIVDEYLVPAITRVGELYQERIYFLPQLIQSAETMEAAMNYILPLLEENSVQVKKKGKIVIATVKGDIHDIGKNMVALMLRNYGFDVVDLGKDVDSEIIIKTAVEEKADIIGLSALMTTTMQEMRVVAEKIRERNINVGLMIGGAPVNEDYAREIGAVYAKDAYAAVKKAESMVAGK</sequence>
<evidence type="ECO:0000256" key="19">
    <source>
        <dbReference type="ARBA" id="ARBA00031040"/>
    </source>
</evidence>
<feature type="binding site" evidence="20">
    <location>
        <position position="272"/>
    </location>
    <ligand>
        <name>Zn(2+)</name>
        <dbReference type="ChEBI" id="CHEBI:29105"/>
    </ligand>
</feature>
<dbReference type="Pfam" id="PF02310">
    <property type="entry name" value="B12-binding"/>
    <property type="match status" value="1"/>
</dbReference>
<evidence type="ECO:0000256" key="11">
    <source>
        <dbReference type="ARBA" id="ARBA00022628"/>
    </source>
</evidence>
<comment type="similarity">
    <text evidence="6">Belongs to the methylamine corrinoid protein family.</text>
</comment>
<evidence type="ECO:0000256" key="5">
    <source>
        <dbReference type="ARBA" id="ARBA00010398"/>
    </source>
</evidence>
<organism evidence="25 26">
    <name type="scientific">Thermoclostridium stercorarium subsp. thermolacticum DSM 2910</name>
    <dbReference type="NCBI Taxonomy" id="1121336"/>
    <lineage>
        <taxon>Bacteria</taxon>
        <taxon>Bacillati</taxon>
        <taxon>Bacillota</taxon>
        <taxon>Clostridia</taxon>
        <taxon>Eubacteriales</taxon>
        <taxon>Oscillospiraceae</taxon>
        <taxon>Thermoclostridium</taxon>
    </lineage>
</organism>
<feature type="domain" description="Hcy-binding" evidence="21">
    <location>
        <begin position="3"/>
        <end position="287"/>
    </location>
</feature>
<feature type="binding site" evidence="20">
    <location>
        <position position="273"/>
    </location>
    <ligand>
        <name>Zn(2+)</name>
        <dbReference type="ChEBI" id="CHEBI:29105"/>
    </ligand>
</feature>
<dbReference type="Gene3D" id="3.40.50.280">
    <property type="entry name" value="Cobalamin-binding domain"/>
    <property type="match status" value="1"/>
</dbReference>
<evidence type="ECO:0000259" key="24">
    <source>
        <dbReference type="PROSITE" id="PS51337"/>
    </source>
</evidence>
<dbReference type="InterPro" id="IPR011005">
    <property type="entry name" value="Dihydropteroate_synth-like_sf"/>
</dbReference>
<feature type="domain" description="B12-binding N-terminal" evidence="24">
    <location>
        <begin position="579"/>
        <end position="673"/>
    </location>
</feature>
<feature type="domain" description="B12-binding" evidence="23">
    <location>
        <begin position="675"/>
        <end position="796"/>
    </location>
</feature>
<accession>A0A1B1YGI2</accession>
<name>A0A1B1YGI2_THEST</name>
<comment type="function">
    <text evidence="18">Catalyzes the transfer of a methyl group from methyl-cobalamin to homocysteine, yielding enzyme-bound cob(I)alamin and methionine. Subsequently, remethylates the cofactor using methyltetrahydrofolate.</text>
</comment>
<evidence type="ECO:0000256" key="3">
    <source>
        <dbReference type="ARBA" id="ARBA00001956"/>
    </source>
</evidence>
<dbReference type="RefSeq" id="WP_054632538.1">
    <property type="nucleotide sequence ID" value="NZ_CP014672.1"/>
</dbReference>
<dbReference type="GO" id="GO:0005829">
    <property type="term" value="C:cytosol"/>
    <property type="evidence" value="ECO:0007669"/>
    <property type="project" value="TreeGrafter"/>
</dbReference>
<keyword evidence="17" id="KW-0170">Cobalt</keyword>
<evidence type="ECO:0000256" key="20">
    <source>
        <dbReference type="PROSITE-ProRule" id="PRU00333"/>
    </source>
</evidence>
<dbReference type="PANTHER" id="PTHR45833:SF1">
    <property type="entry name" value="METHIONINE SYNTHASE"/>
    <property type="match status" value="1"/>
</dbReference>
<reference evidence="25 26" key="1">
    <citation type="submission" date="2016-02" db="EMBL/GenBank/DDBJ databases">
        <title>Comparison of Clostridium stercorarium subspecies using comparative genomics and transcriptomics.</title>
        <authorList>
            <person name="Schellenberg J."/>
            <person name="Thallinger G."/>
            <person name="Levin D.B."/>
            <person name="Zhang X."/>
            <person name="Alvare G."/>
            <person name="Fristensky B."/>
            <person name="Sparling R."/>
        </authorList>
    </citation>
    <scope>NUCLEOTIDE SEQUENCE [LARGE SCALE GENOMIC DNA]</scope>
    <source>
        <strain evidence="25 26">DSM 2910</strain>
    </source>
</reference>
<proteinExistence type="inferred from homology"/>
<protein>
    <recommendedName>
        <fullName evidence="8">Methionine synthase</fullName>
        <ecNumber evidence="7">2.1.1.13</ecNumber>
    </recommendedName>
    <alternativeName>
        <fullName evidence="19">5-methyltetrahydrofolate--homocysteine methyltransferase</fullName>
    </alternativeName>
</protein>
<dbReference type="InterPro" id="IPR003759">
    <property type="entry name" value="Cbl-bd_cap"/>
</dbReference>
<evidence type="ECO:0000256" key="6">
    <source>
        <dbReference type="ARBA" id="ARBA00010854"/>
    </source>
</evidence>
<dbReference type="PROSITE" id="PS50970">
    <property type="entry name" value="HCY"/>
    <property type="match status" value="1"/>
</dbReference>
<dbReference type="Gene3D" id="3.20.20.330">
    <property type="entry name" value="Homocysteine-binding-like domain"/>
    <property type="match status" value="1"/>
</dbReference>
<dbReference type="GO" id="GO:0046872">
    <property type="term" value="F:metal ion binding"/>
    <property type="evidence" value="ECO:0007669"/>
    <property type="project" value="UniProtKB-KW"/>
</dbReference>
<feature type="domain" description="Pterin-binding" evidence="22">
    <location>
        <begin position="319"/>
        <end position="563"/>
    </location>
</feature>
<keyword evidence="12 20" id="KW-0808">Transferase</keyword>
<dbReference type="InterPro" id="IPR050554">
    <property type="entry name" value="Met_Synthase/Corrinoid"/>
</dbReference>
<dbReference type="InterPro" id="IPR017215">
    <property type="entry name" value="MetH_bac"/>
</dbReference>
<dbReference type="AlphaFoldDB" id="A0A1B1YGI2"/>
<evidence type="ECO:0000256" key="16">
    <source>
        <dbReference type="ARBA" id="ARBA00023167"/>
    </source>
</evidence>
<dbReference type="SUPFAM" id="SSF51717">
    <property type="entry name" value="Dihydropteroate synthetase-like"/>
    <property type="match status" value="1"/>
</dbReference>
<evidence type="ECO:0000256" key="10">
    <source>
        <dbReference type="ARBA" id="ARBA00022605"/>
    </source>
</evidence>
<evidence type="ECO:0000256" key="1">
    <source>
        <dbReference type="ARBA" id="ARBA00001700"/>
    </source>
</evidence>
<dbReference type="Pfam" id="PF00809">
    <property type="entry name" value="Pterin_bind"/>
    <property type="match status" value="1"/>
</dbReference>
<evidence type="ECO:0000256" key="8">
    <source>
        <dbReference type="ARBA" id="ARBA00013998"/>
    </source>
</evidence>
<dbReference type="InterPro" id="IPR003726">
    <property type="entry name" value="HCY_dom"/>
</dbReference>
<keyword evidence="14 20" id="KW-0479">Metal-binding</keyword>
<dbReference type="EMBL" id="CP014672">
    <property type="protein sequence ID" value="ANW99869.1"/>
    <property type="molecule type" value="Genomic_DNA"/>
</dbReference>
<dbReference type="InterPro" id="IPR036724">
    <property type="entry name" value="Cobalamin-bd_sf"/>
</dbReference>
<dbReference type="GO" id="GO:0046653">
    <property type="term" value="P:tetrahydrofolate metabolic process"/>
    <property type="evidence" value="ECO:0007669"/>
    <property type="project" value="TreeGrafter"/>
</dbReference>
<dbReference type="InterPro" id="IPR006158">
    <property type="entry name" value="Cobalamin-bd"/>
</dbReference>
<dbReference type="Pfam" id="PF02607">
    <property type="entry name" value="B12-binding_2"/>
    <property type="match status" value="1"/>
</dbReference>
<keyword evidence="15 20" id="KW-0862">Zinc</keyword>
<keyword evidence="13" id="KW-0949">S-adenosyl-L-methionine</keyword>
<dbReference type="InterPro" id="IPR000489">
    <property type="entry name" value="Pterin-binding_dom"/>
</dbReference>
<dbReference type="OrthoDB" id="9803687at2"/>
<dbReference type="PROSITE" id="PS50972">
    <property type="entry name" value="PTERIN_BINDING"/>
    <property type="match status" value="1"/>
</dbReference>
<feature type="binding site" evidence="20">
    <location>
        <position position="207"/>
    </location>
    <ligand>
        <name>Zn(2+)</name>
        <dbReference type="ChEBI" id="CHEBI:29105"/>
    </ligand>
</feature>
<comment type="similarity">
    <text evidence="5">Belongs to the vitamin-B12 dependent methionine synthase family.</text>
</comment>
<evidence type="ECO:0000259" key="21">
    <source>
        <dbReference type="PROSITE" id="PS50970"/>
    </source>
</evidence>
<dbReference type="GO" id="GO:0008705">
    <property type="term" value="F:methionine synthase activity"/>
    <property type="evidence" value="ECO:0007669"/>
    <property type="project" value="UniProtKB-EC"/>
</dbReference>
<keyword evidence="16" id="KW-0486">Methionine biosynthesis</keyword>
<evidence type="ECO:0000256" key="7">
    <source>
        <dbReference type="ARBA" id="ARBA00012032"/>
    </source>
</evidence>
<dbReference type="Gene3D" id="3.20.20.20">
    <property type="entry name" value="Dihydropteroate synthase-like"/>
    <property type="match status" value="1"/>
</dbReference>
<dbReference type="InterPro" id="IPR036589">
    <property type="entry name" value="HCY_dom_sf"/>
</dbReference>
<evidence type="ECO:0000256" key="17">
    <source>
        <dbReference type="ARBA" id="ARBA00023285"/>
    </source>
</evidence>
<dbReference type="EC" id="2.1.1.13" evidence="7"/>
<dbReference type="FunFam" id="3.40.50.280:FF:000003">
    <property type="entry name" value="Dimethylamine methyltransferase corrinoid protein"/>
    <property type="match status" value="1"/>
</dbReference>
<evidence type="ECO:0000256" key="12">
    <source>
        <dbReference type="ARBA" id="ARBA00022679"/>
    </source>
</evidence>
<dbReference type="PROSITE" id="PS51332">
    <property type="entry name" value="B12_BINDING"/>
    <property type="match status" value="1"/>
</dbReference>
<dbReference type="SUPFAM" id="SSF47644">
    <property type="entry name" value="Methionine synthase domain"/>
    <property type="match status" value="1"/>
</dbReference>
<dbReference type="SUPFAM" id="SSF52242">
    <property type="entry name" value="Cobalamin (vitamin B12)-binding domain"/>
    <property type="match status" value="1"/>
</dbReference>
<dbReference type="InterPro" id="IPR036594">
    <property type="entry name" value="Meth_synthase_dom"/>
</dbReference>
<evidence type="ECO:0000256" key="4">
    <source>
        <dbReference type="ARBA" id="ARBA00005178"/>
    </source>
</evidence>
<evidence type="ECO:0000259" key="22">
    <source>
        <dbReference type="PROSITE" id="PS50972"/>
    </source>
</evidence>
<dbReference type="GO" id="GO:0032259">
    <property type="term" value="P:methylation"/>
    <property type="evidence" value="ECO:0007669"/>
    <property type="project" value="UniProtKB-KW"/>
</dbReference>
<evidence type="ECO:0000256" key="13">
    <source>
        <dbReference type="ARBA" id="ARBA00022691"/>
    </source>
</evidence>
<keyword evidence="10" id="KW-0028">Amino-acid biosynthesis</keyword>
<comment type="catalytic activity">
    <reaction evidence="1">
        <text>(6S)-5-methyl-5,6,7,8-tetrahydrofolate + L-homocysteine = (6S)-5,6,7,8-tetrahydrofolate + L-methionine</text>
        <dbReference type="Rhea" id="RHEA:11172"/>
        <dbReference type="ChEBI" id="CHEBI:18608"/>
        <dbReference type="ChEBI" id="CHEBI:57453"/>
        <dbReference type="ChEBI" id="CHEBI:57844"/>
        <dbReference type="ChEBI" id="CHEBI:58199"/>
        <dbReference type="EC" id="2.1.1.13"/>
    </reaction>
</comment>
<evidence type="ECO:0000256" key="15">
    <source>
        <dbReference type="ARBA" id="ARBA00022833"/>
    </source>
</evidence>
<evidence type="ECO:0000256" key="9">
    <source>
        <dbReference type="ARBA" id="ARBA00022603"/>
    </source>
</evidence>
<evidence type="ECO:0000259" key="23">
    <source>
        <dbReference type="PROSITE" id="PS51332"/>
    </source>
</evidence>
<evidence type="ECO:0000256" key="2">
    <source>
        <dbReference type="ARBA" id="ARBA00001947"/>
    </source>
</evidence>
<evidence type="ECO:0000313" key="26">
    <source>
        <dbReference type="Proteomes" id="UP000092971"/>
    </source>
</evidence>